<evidence type="ECO:0000313" key="3">
    <source>
        <dbReference type="EMBL" id="ADN10011.1"/>
    </source>
</evidence>
<accession>E0URC5</accession>
<gene>
    <name evidence="3" type="ordered locus">Saut_1968</name>
</gene>
<dbReference type="AlphaFoldDB" id="E0URC5"/>
<feature type="coiled-coil region" evidence="1">
    <location>
        <begin position="34"/>
        <end position="82"/>
    </location>
</feature>
<feature type="domain" description="Magnesium transporter MgtE intracellular" evidence="2">
    <location>
        <begin position="95"/>
        <end position="168"/>
    </location>
</feature>
<dbReference type="STRING" id="563040.Saut_1968"/>
<dbReference type="SUPFAM" id="SSF158791">
    <property type="entry name" value="MgtE N-terminal domain-like"/>
    <property type="match status" value="1"/>
</dbReference>
<reference evidence="4" key="1">
    <citation type="journal article" date="2010" name="Stand. Genomic Sci.">
        <title>Complete genome sequence of Sulfurimonas autotrophica type strain (OK10).</title>
        <authorList>
            <person name="Sikorski J."/>
            <person name="Munk C."/>
            <person name="Lapidus A."/>
            <person name="Djao O."/>
            <person name="Lucas S."/>
            <person name="Glavina Del Rio T."/>
            <person name="Nolan M."/>
            <person name="Tice H."/>
            <person name="Han C."/>
            <person name="Cheng J."/>
            <person name="Tapia R."/>
            <person name="Goodwin L."/>
            <person name="Pitluck S."/>
            <person name="Liolios K."/>
            <person name="Ivanova N."/>
            <person name="Mavromatis K."/>
            <person name="Mikhailova N."/>
            <person name="Pati A."/>
            <person name="Sims D."/>
            <person name="Meincke L."/>
            <person name="Brettin T."/>
            <person name="Detter J."/>
            <person name="Chen A."/>
            <person name="Palaniappan K."/>
            <person name="Land M."/>
            <person name="Hauser L."/>
            <person name="Chang Y."/>
            <person name="Jeffries C."/>
            <person name="Rohde M."/>
            <person name="Lang E."/>
            <person name="Spring S."/>
            <person name="Goker M."/>
            <person name="Woyke T."/>
            <person name="Bristow J."/>
            <person name="Eisen J."/>
            <person name="Markowitz V."/>
            <person name="Hugenholtz P."/>
            <person name="Kyrpides N."/>
            <person name="Klenk H."/>
        </authorList>
    </citation>
    <scope>NUCLEOTIDE SEQUENCE [LARGE SCALE GENOMIC DNA]</scope>
    <source>
        <strain evidence="4">ATCC BAA-671 / DSM 16294 / JCM 11897 / OK10</strain>
    </source>
</reference>
<dbReference type="eggNOG" id="COG3334">
    <property type="taxonomic scope" value="Bacteria"/>
</dbReference>
<evidence type="ECO:0000313" key="4">
    <source>
        <dbReference type="Proteomes" id="UP000007803"/>
    </source>
</evidence>
<proteinExistence type="predicted"/>
<keyword evidence="4" id="KW-1185">Reference proteome</keyword>
<dbReference type="Gene3D" id="1.25.60.10">
    <property type="entry name" value="MgtE N-terminal domain-like"/>
    <property type="match status" value="1"/>
</dbReference>
<dbReference type="InterPro" id="IPR038076">
    <property type="entry name" value="MgtE_N_sf"/>
</dbReference>
<evidence type="ECO:0000259" key="2">
    <source>
        <dbReference type="Pfam" id="PF03448"/>
    </source>
</evidence>
<dbReference type="KEGG" id="sua:Saut_1968"/>
<dbReference type="RefSeq" id="WP_013327764.1">
    <property type="nucleotide sequence ID" value="NC_014506.1"/>
</dbReference>
<dbReference type="OrthoDB" id="5359821at2"/>
<sequence>MKYILLIALLYSSLFSMQNSDKLFECTKIFKERKNELLVELERIDEQKQALNALKTATEDLLKKKEAKLALKEEAVNAKLAQVSQKEKAIKEMVEKNSKILKELQSTKMSKISQTFAKMKAGAAANVLSDMDSKEAGSILQSLKPKVVGKILTKMDPKKASELTQLLAK</sequence>
<name>E0URC5_SULAO</name>
<dbReference type="InterPro" id="IPR006668">
    <property type="entry name" value="Mg_transptr_MgtE_intracell_dom"/>
</dbReference>
<dbReference type="EMBL" id="CP002205">
    <property type="protein sequence ID" value="ADN10011.1"/>
    <property type="molecule type" value="Genomic_DNA"/>
</dbReference>
<protein>
    <submittedName>
        <fullName evidence="3">PDP protein</fullName>
    </submittedName>
</protein>
<dbReference type="Proteomes" id="UP000007803">
    <property type="component" value="Chromosome"/>
</dbReference>
<organism evidence="3 4">
    <name type="scientific">Sulfurimonas autotrophica (strain ATCC BAA-671 / DSM 16294 / JCM 11897 / OK10)</name>
    <dbReference type="NCBI Taxonomy" id="563040"/>
    <lineage>
        <taxon>Bacteria</taxon>
        <taxon>Pseudomonadati</taxon>
        <taxon>Campylobacterota</taxon>
        <taxon>Epsilonproteobacteria</taxon>
        <taxon>Campylobacterales</taxon>
        <taxon>Sulfurimonadaceae</taxon>
        <taxon>Sulfurimonas</taxon>
    </lineage>
</organism>
<dbReference type="HOGENOM" id="CLU_085984_1_0_7"/>
<evidence type="ECO:0000256" key="1">
    <source>
        <dbReference type="SAM" id="Coils"/>
    </source>
</evidence>
<keyword evidence="1" id="KW-0175">Coiled coil</keyword>
<dbReference type="Pfam" id="PF03448">
    <property type="entry name" value="MgtE_N"/>
    <property type="match status" value="1"/>
</dbReference>